<dbReference type="OrthoDB" id="548867at2759"/>
<dbReference type="Proteomes" id="UP000186594">
    <property type="component" value="Unassembled WGS sequence"/>
</dbReference>
<dbReference type="EMBL" id="LXFE01000183">
    <property type="protein sequence ID" value="OLL26432.1"/>
    <property type="molecule type" value="Genomic_DNA"/>
</dbReference>
<dbReference type="InterPro" id="IPR000717">
    <property type="entry name" value="PCI_dom"/>
</dbReference>
<evidence type="ECO:0000259" key="1">
    <source>
        <dbReference type="PROSITE" id="PS50250"/>
    </source>
</evidence>
<name>A0A1U7LV57_NEOID</name>
<dbReference type="AlphaFoldDB" id="A0A1U7LV57"/>
<reference evidence="2 3" key="1">
    <citation type="submission" date="2016-04" db="EMBL/GenBank/DDBJ databases">
        <title>Evolutionary innovation and constraint leading to complex multicellularity in the Ascomycota.</title>
        <authorList>
            <person name="Cisse O."/>
            <person name="Nguyen A."/>
            <person name="Hewitt D.A."/>
            <person name="Jedd G."/>
            <person name="Stajich J.E."/>
        </authorList>
    </citation>
    <scope>NUCLEOTIDE SEQUENCE [LARGE SCALE GENOMIC DNA]</scope>
    <source>
        <strain evidence="2 3">DAH-3</strain>
    </source>
</reference>
<organism evidence="2 3">
    <name type="scientific">Neolecta irregularis (strain DAH-3)</name>
    <dbReference type="NCBI Taxonomy" id="1198029"/>
    <lineage>
        <taxon>Eukaryota</taxon>
        <taxon>Fungi</taxon>
        <taxon>Dikarya</taxon>
        <taxon>Ascomycota</taxon>
        <taxon>Taphrinomycotina</taxon>
        <taxon>Neolectales</taxon>
        <taxon>Neolectaceae</taxon>
        <taxon>Neolecta</taxon>
    </lineage>
</organism>
<evidence type="ECO:0000313" key="2">
    <source>
        <dbReference type="EMBL" id="OLL26432.1"/>
    </source>
</evidence>
<dbReference type="PROSITE" id="PS50250">
    <property type="entry name" value="PCI"/>
    <property type="match status" value="1"/>
</dbReference>
<dbReference type="STRING" id="1198029.A0A1U7LV57"/>
<dbReference type="Gene3D" id="1.25.40.990">
    <property type="match status" value="1"/>
</dbReference>
<proteinExistence type="predicted"/>
<dbReference type="InterPro" id="IPR005062">
    <property type="entry name" value="SAC3/GANP/THP3_conserved"/>
</dbReference>
<keyword evidence="3" id="KW-1185">Reference proteome</keyword>
<protein>
    <submittedName>
        <fullName evidence="2">THP3 protein</fullName>
    </submittedName>
</protein>
<gene>
    <name evidence="2" type="ORF">NEOLI_001267</name>
</gene>
<sequence length="428" mass="49992">MIVLIDYIGPAYTAVTARTTLRPPGELQQQRPKTQARWPDSLKKFVGRCFQDIEDSDPEKPAIEQELKRLITQAFEEDRVWEEDWDNKELEILTKRKQQLDKNTKEKKRKSNSIQPLYVDNAVEVQRREKRARRFDEDRKPTDHLPPIYEVACTDVIDWDKDTIVGRCQTLEKRYLRLTSAPDPETVRPLPILKKTLDLLKKKWRKESNYAYICDQFKSLRQDLTVQRIKNEFTVTVYELHARVALEKGDLGEYNQCQTQLVSLYEHGLKGNQFEFLAYRILYLLHTRNHADVNDILSKLTPVEKSDPAILHALEVRSALATSNYHRFFSLYLNAPNMGGYLMDCFIVRERVNALCTMCKAYRPYLTVRFIADELGFENEAECIQFLQEREAGTFLDSDYKAISTKDALEGVERAKLSQLKIDIKGQI</sequence>
<dbReference type="GO" id="GO:0005634">
    <property type="term" value="C:nucleus"/>
    <property type="evidence" value="ECO:0007669"/>
    <property type="project" value="TreeGrafter"/>
</dbReference>
<evidence type="ECO:0000313" key="3">
    <source>
        <dbReference type="Proteomes" id="UP000186594"/>
    </source>
</evidence>
<dbReference type="OMA" id="RETMNFK"/>
<dbReference type="InterPro" id="IPR045107">
    <property type="entry name" value="SAC3/GANP/THP3"/>
</dbReference>
<comment type="caution">
    <text evidence="2">The sequence shown here is derived from an EMBL/GenBank/DDBJ whole genome shotgun (WGS) entry which is preliminary data.</text>
</comment>
<dbReference type="Pfam" id="PF03399">
    <property type="entry name" value="SAC3_GANP"/>
    <property type="match status" value="1"/>
</dbReference>
<dbReference type="PANTHER" id="PTHR12436:SF4">
    <property type="entry name" value="LEUKOCYTE RECEPTOR CLUSTER MEMBER 8"/>
    <property type="match status" value="1"/>
</dbReference>
<accession>A0A1U7LV57</accession>
<feature type="domain" description="PCI" evidence="1">
    <location>
        <begin position="250"/>
        <end position="420"/>
    </location>
</feature>
<dbReference type="PANTHER" id="PTHR12436">
    <property type="entry name" value="80 KDA MCM3-ASSOCIATED PROTEIN"/>
    <property type="match status" value="1"/>
</dbReference>